<keyword evidence="5" id="KW-0472">Membrane</keyword>
<keyword evidence="2 5" id="KW-0479">Metal-binding</keyword>
<feature type="domain" description="Cytochrome b5 heme-binding" evidence="6">
    <location>
        <begin position="29"/>
        <end position="93"/>
    </location>
</feature>
<comment type="similarity">
    <text evidence="4 5">Belongs to the cytochrome b5 family.</text>
</comment>
<gene>
    <name evidence="7" type="ORF">RND71_001025</name>
</gene>
<dbReference type="Proteomes" id="UP001291623">
    <property type="component" value="Unassembled WGS sequence"/>
</dbReference>
<evidence type="ECO:0000256" key="3">
    <source>
        <dbReference type="ARBA" id="ARBA00023004"/>
    </source>
</evidence>
<reference evidence="7" key="1">
    <citation type="submission" date="2023-12" db="EMBL/GenBank/DDBJ databases">
        <title>Genome assembly of Anisodus tanguticus.</title>
        <authorList>
            <person name="Wang Y.-J."/>
        </authorList>
    </citation>
    <scope>NUCLEOTIDE SEQUENCE</scope>
    <source>
        <strain evidence="7">KB-2021</strain>
        <tissue evidence="7">Leaf</tissue>
    </source>
</reference>
<dbReference type="PANTHER" id="PTHR19359">
    <property type="entry name" value="CYTOCHROME B5"/>
    <property type="match status" value="1"/>
</dbReference>
<keyword evidence="5" id="KW-1133">Transmembrane helix</keyword>
<feature type="transmembrane region" description="Helical" evidence="5">
    <location>
        <begin position="122"/>
        <end position="145"/>
    </location>
</feature>
<dbReference type="SUPFAM" id="SSF55856">
    <property type="entry name" value="Cytochrome b5-like heme/steroid binding domain"/>
    <property type="match status" value="1"/>
</dbReference>
<comment type="caution">
    <text evidence="7">The sequence shown here is derived from an EMBL/GenBank/DDBJ whole genome shotgun (WGS) entry which is preliminary data.</text>
</comment>
<dbReference type="GO" id="GO:0046872">
    <property type="term" value="F:metal ion binding"/>
    <property type="evidence" value="ECO:0007669"/>
    <property type="project" value="UniProtKB-UniRule"/>
</dbReference>
<keyword evidence="1 5" id="KW-0349">Heme</keyword>
<accession>A0AAE1VQJ6</accession>
<evidence type="ECO:0000256" key="2">
    <source>
        <dbReference type="ARBA" id="ARBA00022723"/>
    </source>
</evidence>
<dbReference type="InterPro" id="IPR050668">
    <property type="entry name" value="Cytochrome_b5"/>
</dbReference>
<dbReference type="GO" id="GO:0016020">
    <property type="term" value="C:membrane"/>
    <property type="evidence" value="ECO:0007669"/>
    <property type="project" value="TreeGrafter"/>
</dbReference>
<dbReference type="Pfam" id="PF00173">
    <property type="entry name" value="Cyt-b5"/>
    <property type="match status" value="1"/>
</dbReference>
<name>A0AAE1VQJ6_9SOLA</name>
<dbReference type="GO" id="GO:0020037">
    <property type="term" value="F:heme binding"/>
    <property type="evidence" value="ECO:0007669"/>
    <property type="project" value="UniProtKB-UniRule"/>
</dbReference>
<keyword evidence="8" id="KW-1185">Reference proteome</keyword>
<dbReference type="EMBL" id="JAVYJV010000001">
    <property type="protein sequence ID" value="KAK4379163.1"/>
    <property type="molecule type" value="Genomic_DNA"/>
</dbReference>
<protein>
    <recommendedName>
        <fullName evidence="6">Cytochrome b5 heme-binding domain-containing protein</fullName>
    </recommendedName>
</protein>
<evidence type="ECO:0000256" key="4">
    <source>
        <dbReference type="ARBA" id="ARBA00038168"/>
    </source>
</evidence>
<keyword evidence="5" id="KW-0812">Transmembrane</keyword>
<dbReference type="InterPro" id="IPR001199">
    <property type="entry name" value="Cyt_B5-like_heme/steroid-bd"/>
</dbReference>
<dbReference type="SMART" id="SM01117">
    <property type="entry name" value="Cyt-b5"/>
    <property type="match status" value="1"/>
</dbReference>
<dbReference type="PROSITE" id="PS50255">
    <property type="entry name" value="CYTOCHROME_B5_2"/>
    <property type="match status" value="1"/>
</dbReference>
<dbReference type="PROSITE" id="PS00191">
    <property type="entry name" value="CYTOCHROME_B5_1"/>
    <property type="match status" value="1"/>
</dbReference>
<proteinExistence type="inferred from homology"/>
<dbReference type="InterPro" id="IPR018506">
    <property type="entry name" value="Cyt_B5_heme-BS"/>
</dbReference>
<dbReference type="PANTHER" id="PTHR19359:SF139">
    <property type="entry name" value="CYTOCHROME B5-LIKE"/>
    <property type="match status" value="1"/>
</dbReference>
<evidence type="ECO:0000313" key="7">
    <source>
        <dbReference type="EMBL" id="KAK4379163.1"/>
    </source>
</evidence>
<dbReference type="InterPro" id="IPR036400">
    <property type="entry name" value="Cyt_B5-like_heme/steroid_sf"/>
</dbReference>
<dbReference type="AlphaFoldDB" id="A0AAE1VQJ6"/>
<evidence type="ECO:0000256" key="5">
    <source>
        <dbReference type="RuleBase" id="RU362121"/>
    </source>
</evidence>
<evidence type="ECO:0000259" key="6">
    <source>
        <dbReference type="PROSITE" id="PS50255"/>
    </source>
</evidence>
<sequence>MERCFSSCREYRDSLSPDHSCNVILYCEWSLSNRLVFSKISRRLHKVYDVTSFLDNHPGGDDVLLTATDDFEDVGHSDDAREMMKKYFIGEIDSSTLPTEPKYTPSPPTTASVGNQQGSGNLWMILQFFLPLLILGAAIALRSLYQKE</sequence>
<evidence type="ECO:0000256" key="1">
    <source>
        <dbReference type="ARBA" id="ARBA00022617"/>
    </source>
</evidence>
<evidence type="ECO:0000313" key="8">
    <source>
        <dbReference type="Proteomes" id="UP001291623"/>
    </source>
</evidence>
<keyword evidence="3 5" id="KW-0408">Iron</keyword>
<organism evidence="7 8">
    <name type="scientific">Anisodus tanguticus</name>
    <dbReference type="NCBI Taxonomy" id="243964"/>
    <lineage>
        <taxon>Eukaryota</taxon>
        <taxon>Viridiplantae</taxon>
        <taxon>Streptophyta</taxon>
        <taxon>Embryophyta</taxon>
        <taxon>Tracheophyta</taxon>
        <taxon>Spermatophyta</taxon>
        <taxon>Magnoliopsida</taxon>
        <taxon>eudicotyledons</taxon>
        <taxon>Gunneridae</taxon>
        <taxon>Pentapetalae</taxon>
        <taxon>asterids</taxon>
        <taxon>lamiids</taxon>
        <taxon>Solanales</taxon>
        <taxon>Solanaceae</taxon>
        <taxon>Solanoideae</taxon>
        <taxon>Hyoscyameae</taxon>
        <taxon>Anisodus</taxon>
    </lineage>
</organism>
<dbReference type="Gene3D" id="3.10.120.10">
    <property type="entry name" value="Cytochrome b5-like heme/steroid binding domain"/>
    <property type="match status" value="1"/>
</dbReference>